<organism evidence="1 2">
    <name type="scientific">Scortum barcoo</name>
    <name type="common">barcoo grunter</name>
    <dbReference type="NCBI Taxonomy" id="214431"/>
    <lineage>
        <taxon>Eukaryota</taxon>
        <taxon>Metazoa</taxon>
        <taxon>Chordata</taxon>
        <taxon>Craniata</taxon>
        <taxon>Vertebrata</taxon>
        <taxon>Euteleostomi</taxon>
        <taxon>Actinopterygii</taxon>
        <taxon>Neopterygii</taxon>
        <taxon>Teleostei</taxon>
        <taxon>Neoteleostei</taxon>
        <taxon>Acanthomorphata</taxon>
        <taxon>Eupercaria</taxon>
        <taxon>Centrarchiformes</taxon>
        <taxon>Terapontoidei</taxon>
        <taxon>Terapontidae</taxon>
        <taxon>Scortum</taxon>
    </lineage>
</organism>
<comment type="caution">
    <text evidence="1">The sequence shown here is derived from an EMBL/GenBank/DDBJ whole genome shotgun (WGS) entry which is preliminary data.</text>
</comment>
<reference evidence="1" key="1">
    <citation type="submission" date="2022-04" db="EMBL/GenBank/DDBJ databases">
        <title>Jade perch genome.</title>
        <authorList>
            <person name="Chao B."/>
        </authorList>
    </citation>
    <scope>NUCLEOTIDE SEQUENCE</scope>
    <source>
        <strain evidence="1">CB-2022</strain>
    </source>
</reference>
<keyword evidence="2" id="KW-1185">Reference proteome</keyword>
<dbReference type="Proteomes" id="UP000831701">
    <property type="component" value="Chromosome 19"/>
</dbReference>
<proteinExistence type="predicted"/>
<protein>
    <submittedName>
        <fullName evidence="1">Uncharacterized protein</fullName>
    </submittedName>
</protein>
<sequence length="551" mass="61164">MAEQQRQRSLSTAGESLYHVLGVDKVATTDDIKRSYRKLALKFHPDKNPDNPEAAEKFKEINNAHAILNDPTKRNIYDKYGSLGLYVAEQFGEENVNTYFVLSSWWAKALFVFCGLATGCYFCCCLCCCCNCCCGRCKPRPREGQEQEFYVSPEDLEAQLQSDERGESESPAPPLPYFLHMVSQGKLVLAEGPDKELVPKTQMRKKKQDTCTLPGGVPGPRHGARPRAWRRWLTGERLVAGLLPMGPGWVQPEAATWVHPPVGPLHLQEEPFGLVQYGLGGRSRRGPWQPDPWLTKLAIGTWNVTSLVGKEQELVEEMEDEIQTLRQVLLAKEKYAADIRRQIGMSPLSNIKQNLAKGWQEVQTSAPYLTASATLDDISNSNICVRTREGLSHAGQVTSSALSSVGMAITRRLAEMRYSPPSHTVFHLRSEKMAAIPSSGSLIATHDYYRRRLGSASSNSSCGSAEYTGEVIPHHPGLPRQDSGHWWTSFFFAKQNQPGVQNGADFQKNSTYTVANGQVTCIAREMVLKRQLSESSENGKSETSTPPPTSS</sequence>
<dbReference type="EMBL" id="CM041549">
    <property type="protein sequence ID" value="KAI3357486.1"/>
    <property type="molecule type" value="Genomic_DNA"/>
</dbReference>
<evidence type="ECO:0000313" key="2">
    <source>
        <dbReference type="Proteomes" id="UP000831701"/>
    </source>
</evidence>
<accession>A0ACB8VPU0</accession>
<gene>
    <name evidence="1" type="ORF">L3Q82_015896</name>
</gene>
<name>A0ACB8VPU0_9TELE</name>
<evidence type="ECO:0000313" key="1">
    <source>
        <dbReference type="EMBL" id="KAI3357486.1"/>
    </source>
</evidence>